<evidence type="ECO:0000313" key="8">
    <source>
        <dbReference type="Proteomes" id="UP000806378"/>
    </source>
</evidence>
<dbReference type="Gramene" id="rna-gnl|WGS:JABURB|Cocit.L4750.1">
    <property type="protein sequence ID" value="cds-KAF7851016.1"/>
    <property type="gene ID" value="gene-BT93_L4750"/>
</dbReference>
<dbReference type="SUPFAM" id="SSF53756">
    <property type="entry name" value="UDP-Glycosyltransferase/glycogen phosphorylase"/>
    <property type="match status" value="1"/>
</dbReference>
<evidence type="ECO:0000313" key="7">
    <source>
        <dbReference type="EMBL" id="KAF7851016.1"/>
    </source>
</evidence>
<evidence type="ECO:0000256" key="4">
    <source>
        <dbReference type="RuleBase" id="RU003718"/>
    </source>
</evidence>
<dbReference type="EMBL" id="MU089569">
    <property type="protein sequence ID" value="KAF7851016.1"/>
    <property type="molecule type" value="Genomic_DNA"/>
</dbReference>
<dbReference type="PANTHER" id="PTHR11926">
    <property type="entry name" value="GLUCOSYL/GLUCURONOSYL TRANSFERASES"/>
    <property type="match status" value="1"/>
</dbReference>
<gene>
    <name evidence="7" type="ORF">BT93_L4750</name>
</gene>
<comment type="caution">
    <text evidence="7">The sequence shown here is derived from an EMBL/GenBank/DDBJ whole genome shotgun (WGS) entry which is preliminary data.</text>
</comment>
<dbReference type="InterPro" id="IPR058980">
    <property type="entry name" value="Glyco_transf_N"/>
</dbReference>
<evidence type="ECO:0000256" key="1">
    <source>
        <dbReference type="ARBA" id="ARBA00009995"/>
    </source>
</evidence>
<dbReference type="CDD" id="cd03784">
    <property type="entry name" value="GT1_Gtf-like"/>
    <property type="match status" value="1"/>
</dbReference>
<evidence type="ECO:0000256" key="5">
    <source>
        <dbReference type="RuleBase" id="RU362057"/>
    </source>
</evidence>
<protein>
    <recommendedName>
        <fullName evidence="5">Glycosyltransferase</fullName>
        <ecNumber evidence="5">2.4.1.-</ecNumber>
    </recommendedName>
</protein>
<evidence type="ECO:0000256" key="2">
    <source>
        <dbReference type="ARBA" id="ARBA00022676"/>
    </source>
</evidence>
<dbReference type="PANTHER" id="PTHR11926:SF774">
    <property type="entry name" value="UDP-GLYCOSYLTRANSFERASE 85A1-RELATED"/>
    <property type="match status" value="1"/>
</dbReference>
<dbReference type="EC" id="2.4.1.-" evidence="5"/>
<reference evidence="7" key="1">
    <citation type="submission" date="2020-05" db="EMBL/GenBank/DDBJ databases">
        <title>WGS assembly of Corymbia citriodora subspecies variegata.</title>
        <authorList>
            <person name="Barry K."/>
            <person name="Hundley H."/>
            <person name="Shu S."/>
            <person name="Jenkins J."/>
            <person name="Grimwood J."/>
            <person name="Baten A."/>
        </authorList>
    </citation>
    <scope>NUCLEOTIDE SEQUENCE</scope>
    <source>
        <strain evidence="7">CV2-018</strain>
    </source>
</reference>
<dbReference type="InterPro" id="IPR002213">
    <property type="entry name" value="UDP_glucos_trans"/>
</dbReference>
<evidence type="ECO:0000259" key="6">
    <source>
        <dbReference type="Pfam" id="PF26168"/>
    </source>
</evidence>
<dbReference type="GO" id="GO:0080043">
    <property type="term" value="F:quercetin 3-O-glucosyltransferase activity"/>
    <property type="evidence" value="ECO:0007669"/>
    <property type="project" value="TreeGrafter"/>
</dbReference>
<dbReference type="AlphaFoldDB" id="A0A8T0CXC1"/>
<dbReference type="FunFam" id="3.40.50.2000:FF:000027">
    <property type="entry name" value="Glycosyltransferase"/>
    <property type="match status" value="1"/>
</dbReference>
<evidence type="ECO:0000256" key="3">
    <source>
        <dbReference type="ARBA" id="ARBA00022679"/>
    </source>
</evidence>
<dbReference type="Pfam" id="PF26168">
    <property type="entry name" value="Glyco_transf_N"/>
    <property type="match status" value="1"/>
</dbReference>
<keyword evidence="3 4" id="KW-0808">Transferase</keyword>
<sequence>MGWTETIPKPHAVCIPYPAQGHINPMLNLTKLLHHRGFHVTFVNTVSNHNCLLQSRGPSSLDGLPSFQFRTIPDDLQPRHFQDLLERFDEESATLGSPKVSCVVSDSMLSSTLNVGKVFRVPEVLFWTTSACGFMGYEQYRSLIDKGYTLPKDTSYLTNEYLDTIVKRITGMRNIRLRDLPSFMHSSDLDDRMMVVSMLEDIERSKRASAIVLNTFDRLEHEVLNALRALFPPIYTLGPLHLLTEQLPNNDTRSIGSNLLKEDLGCLKWLNSKPPGSVMYVSFGSTTKILAKQLEEFAWGFANSGQTFLWVINPDMVAGGEAIFPPEVLDMTGKRIWLARWCPQERVLNHPAVGGFLTHCGWNSIIESIAAGVPMLCWPFFAEQPTNCWYSCGEWGIGMAIDGEVKKEEVERQVRELMEGERGKEMKKKAMEWRQMAREATRPSGSSFLNLDEVINKVLLLPRGD</sequence>
<comment type="similarity">
    <text evidence="1 4">Belongs to the UDP-glycosyltransferase family.</text>
</comment>
<organism evidence="7 8">
    <name type="scientific">Corymbia citriodora subsp. variegata</name>
    <dbReference type="NCBI Taxonomy" id="360336"/>
    <lineage>
        <taxon>Eukaryota</taxon>
        <taxon>Viridiplantae</taxon>
        <taxon>Streptophyta</taxon>
        <taxon>Embryophyta</taxon>
        <taxon>Tracheophyta</taxon>
        <taxon>Spermatophyta</taxon>
        <taxon>Magnoliopsida</taxon>
        <taxon>eudicotyledons</taxon>
        <taxon>Gunneridae</taxon>
        <taxon>Pentapetalae</taxon>
        <taxon>rosids</taxon>
        <taxon>malvids</taxon>
        <taxon>Myrtales</taxon>
        <taxon>Myrtaceae</taxon>
        <taxon>Myrtoideae</taxon>
        <taxon>Eucalypteae</taxon>
        <taxon>Corymbia</taxon>
    </lineage>
</organism>
<dbReference type="GO" id="GO:0080044">
    <property type="term" value="F:quercetin 7-O-glucosyltransferase activity"/>
    <property type="evidence" value="ECO:0007669"/>
    <property type="project" value="TreeGrafter"/>
</dbReference>
<dbReference type="PROSITE" id="PS00375">
    <property type="entry name" value="UDPGT"/>
    <property type="match status" value="1"/>
</dbReference>
<dbReference type="Proteomes" id="UP000806378">
    <property type="component" value="Unassembled WGS sequence"/>
</dbReference>
<feature type="domain" description="Glycosyltransferase N-terminal" evidence="6">
    <location>
        <begin position="13"/>
        <end position="48"/>
    </location>
</feature>
<keyword evidence="8" id="KW-1185">Reference proteome</keyword>
<proteinExistence type="inferred from homology"/>
<keyword evidence="2 4" id="KW-0328">Glycosyltransferase</keyword>
<dbReference type="OrthoDB" id="5835829at2759"/>
<name>A0A8T0CXC1_CORYI</name>
<accession>A0A8T0CXC1</accession>
<dbReference type="Gene3D" id="3.40.50.2000">
    <property type="entry name" value="Glycogen Phosphorylase B"/>
    <property type="match status" value="2"/>
</dbReference>
<dbReference type="Pfam" id="PF00201">
    <property type="entry name" value="UDPGT"/>
    <property type="match status" value="1"/>
</dbReference>
<dbReference type="InterPro" id="IPR035595">
    <property type="entry name" value="UDP_glycos_trans_CS"/>
</dbReference>